<dbReference type="KEGG" id="pmad:BAY61_16335"/>
<reference evidence="1 2" key="1">
    <citation type="submission" date="2016-10" db="EMBL/GenBank/DDBJ databases">
        <authorList>
            <person name="de Groot N.N."/>
        </authorList>
    </citation>
    <scope>NUCLEOTIDE SEQUENCE [LARGE SCALE GENOMIC DNA]</scope>
    <source>
        <strain evidence="1 2">CGMCC 4.5506</strain>
    </source>
</reference>
<evidence type="ECO:0000313" key="2">
    <source>
        <dbReference type="Proteomes" id="UP000199494"/>
    </source>
</evidence>
<dbReference type="RefSeq" id="WP_176879710.1">
    <property type="nucleotide sequence ID" value="NZ_FMZE01000005.1"/>
</dbReference>
<gene>
    <name evidence="1" type="ORF">SAMN05421630_105315</name>
</gene>
<dbReference type="SMART" id="SM00226">
    <property type="entry name" value="LMWPc"/>
    <property type="match status" value="1"/>
</dbReference>
<dbReference type="EMBL" id="FMZE01000005">
    <property type="protein sequence ID" value="SDD04340.1"/>
    <property type="molecule type" value="Genomic_DNA"/>
</dbReference>
<dbReference type="Proteomes" id="UP000199494">
    <property type="component" value="Unassembled WGS sequence"/>
</dbReference>
<proteinExistence type="predicted"/>
<name>A0A222VQV4_9PSEU</name>
<protein>
    <submittedName>
        <fullName evidence="1">Protein-tyrosine phosphatase</fullName>
    </submittedName>
</protein>
<sequence>MLLVCTGNAYYSPFAEILTRQLLVTALGERGAAGFLVSSAGTEAIDGRCIEPLAAAGLASRGCGRAASRFRSRRVDSHLVGDADVVLTAGRSHRATVLRLAPHAAGKVFLLGEWNALCAGLLPAQNAATLPVDPVSRARRLVVLANPRVNTGPATVYSPEGPSPRSLAREAAGLARTLVPIGTTEPDLAGDRAKPAENGGNR</sequence>
<organism evidence="1 2">
    <name type="scientific">Prauserella marina</name>
    <dbReference type="NCBI Taxonomy" id="530584"/>
    <lineage>
        <taxon>Bacteria</taxon>
        <taxon>Bacillati</taxon>
        <taxon>Actinomycetota</taxon>
        <taxon>Actinomycetes</taxon>
        <taxon>Pseudonocardiales</taxon>
        <taxon>Pseudonocardiaceae</taxon>
        <taxon>Prauserella</taxon>
    </lineage>
</organism>
<accession>A0A222VQV4</accession>
<keyword evidence="2" id="KW-1185">Reference proteome</keyword>
<dbReference type="Pfam" id="PF01451">
    <property type="entry name" value="LMWPc"/>
    <property type="match status" value="1"/>
</dbReference>
<dbReference type="AlphaFoldDB" id="A0A222VQV4"/>
<dbReference type="InterPro" id="IPR036196">
    <property type="entry name" value="Ptyr_pPase_sf"/>
</dbReference>
<dbReference type="Gene3D" id="3.40.50.2300">
    <property type="match status" value="1"/>
</dbReference>
<dbReference type="SUPFAM" id="SSF52788">
    <property type="entry name" value="Phosphotyrosine protein phosphatases I"/>
    <property type="match status" value="1"/>
</dbReference>
<dbReference type="STRING" id="530584.SAMN05421630_105315"/>
<dbReference type="InterPro" id="IPR023485">
    <property type="entry name" value="Ptyr_pPase"/>
</dbReference>
<evidence type="ECO:0000313" key="1">
    <source>
        <dbReference type="EMBL" id="SDD04340.1"/>
    </source>
</evidence>